<dbReference type="AlphaFoldDB" id="A0A0H5QEF3"/>
<keyword evidence="9" id="KW-0444">Lipid biosynthesis</keyword>
<evidence type="ECO:0000256" key="17">
    <source>
        <dbReference type="ARBA" id="ARBA00023264"/>
    </source>
</evidence>
<proteinExistence type="inferred from homology"/>
<evidence type="ECO:0000256" key="7">
    <source>
        <dbReference type="ARBA" id="ARBA00019373"/>
    </source>
</evidence>
<feature type="transmembrane region" description="Helical" evidence="19">
    <location>
        <begin position="78"/>
        <end position="95"/>
    </location>
</feature>
<dbReference type="InterPro" id="IPR000374">
    <property type="entry name" value="PC_trans"/>
</dbReference>
<comment type="pathway">
    <text evidence="3 18">Phospholipid metabolism; CDP-diacylglycerol biosynthesis; CDP-diacylglycerol from sn-glycerol 3-phosphate: step 3/3.</text>
</comment>
<evidence type="ECO:0000256" key="10">
    <source>
        <dbReference type="ARBA" id="ARBA00022679"/>
    </source>
</evidence>
<evidence type="ECO:0000256" key="12">
    <source>
        <dbReference type="ARBA" id="ARBA00022695"/>
    </source>
</evidence>
<evidence type="ECO:0000256" key="19">
    <source>
        <dbReference type="SAM" id="Phobius"/>
    </source>
</evidence>
<dbReference type="GO" id="GO:0005886">
    <property type="term" value="C:plasma membrane"/>
    <property type="evidence" value="ECO:0007669"/>
    <property type="project" value="UniProtKB-SubCell"/>
</dbReference>
<keyword evidence="16" id="KW-0594">Phospholipid biosynthesis</keyword>
<keyword evidence="13 19" id="KW-1133">Transmembrane helix</keyword>
<evidence type="ECO:0000256" key="16">
    <source>
        <dbReference type="ARBA" id="ARBA00023209"/>
    </source>
</evidence>
<evidence type="ECO:0000256" key="2">
    <source>
        <dbReference type="ARBA" id="ARBA00004651"/>
    </source>
</evidence>
<protein>
    <recommendedName>
        <fullName evidence="7 18">Phosphatidate cytidylyltransferase</fullName>
        <ecNumber evidence="6 18">2.7.7.41</ecNumber>
    </recommendedName>
</protein>
<dbReference type="Pfam" id="PF01148">
    <property type="entry name" value="CTP_transf_1"/>
    <property type="match status" value="1"/>
</dbReference>
<dbReference type="GO" id="GO:0004605">
    <property type="term" value="F:phosphatidate cytidylyltransferase activity"/>
    <property type="evidence" value="ECO:0007669"/>
    <property type="project" value="UniProtKB-EC"/>
</dbReference>
<comment type="similarity">
    <text evidence="5 18">Belongs to the CDS family.</text>
</comment>
<feature type="transmembrane region" description="Helical" evidence="19">
    <location>
        <begin position="55"/>
        <end position="72"/>
    </location>
</feature>
<accession>A0A0H5QEF3</accession>
<comment type="catalytic activity">
    <reaction evidence="1 18">
        <text>a 1,2-diacyl-sn-glycero-3-phosphate + CTP + H(+) = a CDP-1,2-diacyl-sn-glycerol + diphosphate</text>
        <dbReference type="Rhea" id="RHEA:16229"/>
        <dbReference type="ChEBI" id="CHEBI:15378"/>
        <dbReference type="ChEBI" id="CHEBI:33019"/>
        <dbReference type="ChEBI" id="CHEBI:37563"/>
        <dbReference type="ChEBI" id="CHEBI:58332"/>
        <dbReference type="ChEBI" id="CHEBI:58608"/>
        <dbReference type="EC" id="2.7.7.41"/>
    </reaction>
</comment>
<dbReference type="PANTHER" id="PTHR46382:SF1">
    <property type="entry name" value="PHOSPHATIDATE CYTIDYLYLTRANSFERASE"/>
    <property type="match status" value="1"/>
</dbReference>
<feature type="transmembrane region" description="Helical" evidence="19">
    <location>
        <begin position="20"/>
        <end position="43"/>
    </location>
</feature>
<feature type="transmembrane region" description="Helical" evidence="19">
    <location>
        <begin position="107"/>
        <end position="126"/>
    </location>
</feature>
<evidence type="ECO:0000256" key="4">
    <source>
        <dbReference type="ARBA" id="ARBA00005189"/>
    </source>
</evidence>
<evidence type="ECO:0000256" key="15">
    <source>
        <dbReference type="ARBA" id="ARBA00023136"/>
    </source>
</evidence>
<comment type="pathway">
    <text evidence="4">Lipid metabolism.</text>
</comment>
<comment type="subcellular location">
    <subcellularLocation>
        <location evidence="2">Cell membrane</location>
        <topology evidence="2">Multi-pass membrane protein</topology>
    </subcellularLocation>
</comment>
<evidence type="ECO:0000313" key="21">
    <source>
        <dbReference type="Proteomes" id="UP000182715"/>
    </source>
</evidence>
<keyword evidence="10 18" id="KW-0808">Transferase</keyword>
<keyword evidence="14" id="KW-0443">Lipid metabolism</keyword>
<evidence type="ECO:0000256" key="9">
    <source>
        <dbReference type="ARBA" id="ARBA00022516"/>
    </source>
</evidence>
<evidence type="ECO:0000256" key="6">
    <source>
        <dbReference type="ARBA" id="ARBA00012487"/>
    </source>
</evidence>
<keyword evidence="15 19" id="KW-0472">Membrane</keyword>
<dbReference type="EC" id="2.7.7.41" evidence="6 18"/>
<sequence length="265" mass="29253">MLKQRVITAMWLLPLMLGMLFYAPQWLWAAFCGLIALIALWEYARMSGLCKIKTNHYLAATLVFGVVAYAGGWMLPNLVWYVVLAFWLAIMPLWLRFKWRLNGGWQVYAVGWLLVMPFWFALVSLRPHPDDALPLLAVMGLVWVADVCAYFSGKAFGKHKIAPAISPGKSWEGAIGGAVCVAVYMTSVRSAGWLAFDTGWFDTVLIGLVLTVVSVCGDLLESWLKRAAGIKDSSNLLPGHGGVFDRTDSLIAVISVYAAMMSVLN</sequence>
<evidence type="ECO:0000256" key="18">
    <source>
        <dbReference type="RuleBase" id="RU003938"/>
    </source>
</evidence>
<evidence type="ECO:0000256" key="8">
    <source>
        <dbReference type="ARBA" id="ARBA00022475"/>
    </source>
</evidence>
<evidence type="ECO:0000256" key="5">
    <source>
        <dbReference type="ARBA" id="ARBA00010185"/>
    </source>
</evidence>
<dbReference type="EMBL" id="CVTF01000079">
    <property type="protein sequence ID" value="CRY99630.1"/>
    <property type="molecule type" value="Genomic_DNA"/>
</dbReference>
<evidence type="ECO:0000256" key="13">
    <source>
        <dbReference type="ARBA" id="ARBA00022989"/>
    </source>
</evidence>
<name>A0A0H5QEF3_NEIMI</name>
<evidence type="ECO:0000256" key="1">
    <source>
        <dbReference type="ARBA" id="ARBA00001698"/>
    </source>
</evidence>
<evidence type="ECO:0000313" key="20">
    <source>
        <dbReference type="EMBL" id="CRY99630.1"/>
    </source>
</evidence>
<evidence type="ECO:0000256" key="11">
    <source>
        <dbReference type="ARBA" id="ARBA00022692"/>
    </source>
</evidence>
<dbReference type="PANTHER" id="PTHR46382">
    <property type="entry name" value="PHOSPHATIDATE CYTIDYLYLTRANSFERASE"/>
    <property type="match status" value="1"/>
</dbReference>
<keyword evidence="12 18" id="KW-0548">Nucleotidyltransferase</keyword>
<feature type="transmembrane region" description="Helical" evidence="19">
    <location>
        <begin position="132"/>
        <end position="152"/>
    </location>
</feature>
<organism evidence="20 21">
    <name type="scientific">Neisseria meningitidis serogroup B</name>
    <dbReference type="NCBI Taxonomy" id="491"/>
    <lineage>
        <taxon>Bacteria</taxon>
        <taxon>Pseudomonadati</taxon>
        <taxon>Pseudomonadota</taxon>
        <taxon>Betaproteobacteria</taxon>
        <taxon>Neisseriales</taxon>
        <taxon>Neisseriaceae</taxon>
        <taxon>Neisseria</taxon>
    </lineage>
</organism>
<dbReference type="PROSITE" id="PS01315">
    <property type="entry name" value="CDS"/>
    <property type="match status" value="1"/>
</dbReference>
<dbReference type="GO" id="GO:0016024">
    <property type="term" value="P:CDP-diacylglycerol biosynthetic process"/>
    <property type="evidence" value="ECO:0007669"/>
    <property type="project" value="UniProtKB-UniPathway"/>
</dbReference>
<evidence type="ECO:0000256" key="3">
    <source>
        <dbReference type="ARBA" id="ARBA00005119"/>
    </source>
</evidence>
<evidence type="ECO:0000256" key="14">
    <source>
        <dbReference type="ARBA" id="ARBA00023098"/>
    </source>
</evidence>
<keyword evidence="17" id="KW-1208">Phospholipid metabolism</keyword>
<feature type="transmembrane region" description="Helical" evidence="19">
    <location>
        <begin position="200"/>
        <end position="220"/>
    </location>
</feature>
<feature type="transmembrane region" description="Helical" evidence="19">
    <location>
        <begin position="173"/>
        <end position="194"/>
    </location>
</feature>
<keyword evidence="11 18" id="KW-0812">Transmembrane</keyword>
<reference evidence="20 21" key="1">
    <citation type="submission" date="2014-11" db="EMBL/GenBank/DDBJ databases">
        <authorList>
            <person name="Diene M.Seydina."/>
        </authorList>
    </citation>
    <scope>NUCLEOTIDE SEQUENCE [LARGE SCALE GENOMIC DNA]</scope>
    <source>
        <strain evidence="20 21">Neisseria meningitidis CHUV</strain>
    </source>
</reference>
<dbReference type="UniPathway" id="UPA00557">
    <property type="reaction ID" value="UER00614"/>
</dbReference>
<keyword evidence="8" id="KW-1003">Cell membrane</keyword>
<dbReference type="Proteomes" id="UP000182715">
    <property type="component" value="Unassembled WGS sequence"/>
</dbReference>